<protein>
    <submittedName>
        <fullName evidence="2">Uncharacterized protein</fullName>
    </submittedName>
</protein>
<proteinExistence type="predicted"/>
<dbReference type="STRING" id="1121326.CLMAG_12610"/>
<keyword evidence="1" id="KW-0812">Transmembrane</keyword>
<feature type="transmembrane region" description="Helical" evidence="1">
    <location>
        <begin position="6"/>
        <end position="29"/>
    </location>
</feature>
<dbReference type="RefSeq" id="WP_066619387.1">
    <property type="nucleotide sequence ID" value="NZ_FQXL01000009.1"/>
</dbReference>
<name>A0A161X3W5_9CLOT</name>
<gene>
    <name evidence="2" type="ORF">CLMAG_12610</name>
</gene>
<dbReference type="Proteomes" id="UP000076603">
    <property type="component" value="Unassembled WGS sequence"/>
</dbReference>
<evidence type="ECO:0000313" key="2">
    <source>
        <dbReference type="EMBL" id="KZL94208.1"/>
    </source>
</evidence>
<sequence>MYNNKKYILTISICIFALVFLIFKNYIVLKTINERQKKIIQVKVNEEDNYKSIREFGYSDIISVFEKQQGIKIVKFIQQKESDIASVEVEILGDISTVEKVLKNIESKDNFHNVQNIKIERCEDNNIIARLNVNFIKNK</sequence>
<keyword evidence="1" id="KW-0472">Membrane</keyword>
<evidence type="ECO:0000313" key="3">
    <source>
        <dbReference type="Proteomes" id="UP000076603"/>
    </source>
</evidence>
<dbReference type="EMBL" id="LWAE01000001">
    <property type="protein sequence ID" value="KZL94208.1"/>
    <property type="molecule type" value="Genomic_DNA"/>
</dbReference>
<comment type="caution">
    <text evidence="2">The sequence shown here is derived from an EMBL/GenBank/DDBJ whole genome shotgun (WGS) entry which is preliminary data.</text>
</comment>
<reference evidence="2 3" key="1">
    <citation type="submission" date="2016-04" db="EMBL/GenBank/DDBJ databases">
        <title>Genome sequence of Clostridium magnum DSM 2767.</title>
        <authorList>
            <person name="Poehlein A."/>
            <person name="Uhlig R."/>
            <person name="Fischer R."/>
            <person name="Bahl H."/>
            <person name="Daniel R."/>
        </authorList>
    </citation>
    <scope>NUCLEOTIDE SEQUENCE [LARGE SCALE GENOMIC DNA]</scope>
    <source>
        <strain evidence="2 3">DSM 2767</strain>
    </source>
</reference>
<dbReference type="PATRIC" id="fig|1121326.3.peg.1229"/>
<accession>A0A161X3W5</accession>
<keyword evidence="1" id="KW-1133">Transmembrane helix</keyword>
<dbReference type="AlphaFoldDB" id="A0A161X3W5"/>
<evidence type="ECO:0000256" key="1">
    <source>
        <dbReference type="SAM" id="Phobius"/>
    </source>
</evidence>
<organism evidence="2 3">
    <name type="scientific">Clostridium magnum DSM 2767</name>
    <dbReference type="NCBI Taxonomy" id="1121326"/>
    <lineage>
        <taxon>Bacteria</taxon>
        <taxon>Bacillati</taxon>
        <taxon>Bacillota</taxon>
        <taxon>Clostridia</taxon>
        <taxon>Eubacteriales</taxon>
        <taxon>Clostridiaceae</taxon>
        <taxon>Clostridium</taxon>
    </lineage>
</organism>
<keyword evidence="3" id="KW-1185">Reference proteome</keyword>